<reference evidence="2" key="2">
    <citation type="submission" date="2023-06" db="EMBL/GenBank/DDBJ databases">
        <authorList>
            <consortium name="Lawrence Berkeley National Laboratory"/>
            <person name="Haridas S."/>
            <person name="Hensen N."/>
            <person name="Bonometti L."/>
            <person name="Westerberg I."/>
            <person name="Brannstrom I.O."/>
            <person name="Guillou S."/>
            <person name="Cros-Aarteil S."/>
            <person name="Calhoun S."/>
            <person name="Kuo A."/>
            <person name="Mondo S."/>
            <person name="Pangilinan J."/>
            <person name="Riley R."/>
            <person name="LaButti K."/>
            <person name="Andreopoulos B."/>
            <person name="Lipzen A."/>
            <person name="Chen C."/>
            <person name="Yanf M."/>
            <person name="Daum C."/>
            <person name="Ng V."/>
            <person name="Clum A."/>
            <person name="Steindorff A."/>
            <person name="Ohm R."/>
            <person name="Martin F."/>
            <person name="Silar P."/>
            <person name="Natvig D."/>
            <person name="Lalanne C."/>
            <person name="Gautier V."/>
            <person name="Ament-velasquez S.L."/>
            <person name="Kruys A."/>
            <person name="Hutchinson M.I."/>
            <person name="Powell A.J."/>
            <person name="Barry K."/>
            <person name="Miller A.N."/>
            <person name="Grigoriev I.V."/>
            <person name="Debuchy R."/>
            <person name="Gladieux P."/>
            <person name="Thoren M.H."/>
            <person name="Johannesson H."/>
        </authorList>
    </citation>
    <scope>NUCLEOTIDE SEQUENCE</scope>
    <source>
        <strain evidence="2">CBS 232.78</strain>
    </source>
</reference>
<dbReference type="PANTHER" id="PTHR38696:SF1">
    <property type="entry name" value="MEDIATOR OF RNA POLYMERASE II TRANSCRIPTION SUBUNIT 13"/>
    <property type="match status" value="1"/>
</dbReference>
<dbReference type="EMBL" id="JAULSW010000010">
    <property type="protein sequence ID" value="KAK3368070.1"/>
    <property type="molecule type" value="Genomic_DNA"/>
</dbReference>
<evidence type="ECO:0000313" key="3">
    <source>
        <dbReference type="Proteomes" id="UP001285441"/>
    </source>
</evidence>
<sequence length="318" mass="36132">MRHVNPAHNGTFRTNFKASRLPIHVDTMGSTLNLPYSSLDEHQPSASSTTATMSKSPSTSPSTSFTTLSLHKSDIIRFTQSPPEIYNTILPVLQGSWAPGIQSHGPYDMSYEYKMRGRPFGWPDNNREAVYCCRLIRDALAYLYDHSWEFVTSIAGSRKVGAKNTLIFRRRRVDAGPPPPLRWLSVAMMGRDRLRIIYDPEKSESADTSPDHDHLGAVVTSVKTSLEELNYFQKGSWSYNSFEFKLKGWPWVSEGRECVQVRLLLLRIVECLSSFGWQSLCTVHQRTATKDDPILDTWYFVRSTMQDNVVLDKTALVS</sequence>
<protein>
    <submittedName>
        <fullName evidence="2">Uncharacterized protein</fullName>
    </submittedName>
</protein>
<evidence type="ECO:0000256" key="1">
    <source>
        <dbReference type="SAM" id="MobiDB-lite"/>
    </source>
</evidence>
<keyword evidence="3" id="KW-1185">Reference proteome</keyword>
<dbReference type="PANTHER" id="PTHR38696">
    <property type="entry name" value="MEDIATOR OF RNA POLYMERASE II TRANSCRIPTION SUBUNIT 13"/>
    <property type="match status" value="1"/>
</dbReference>
<gene>
    <name evidence="2" type="ORF">B0H63DRAFT_487591</name>
</gene>
<organism evidence="2 3">
    <name type="scientific">Podospora didyma</name>
    <dbReference type="NCBI Taxonomy" id="330526"/>
    <lineage>
        <taxon>Eukaryota</taxon>
        <taxon>Fungi</taxon>
        <taxon>Dikarya</taxon>
        <taxon>Ascomycota</taxon>
        <taxon>Pezizomycotina</taxon>
        <taxon>Sordariomycetes</taxon>
        <taxon>Sordariomycetidae</taxon>
        <taxon>Sordariales</taxon>
        <taxon>Podosporaceae</taxon>
        <taxon>Podospora</taxon>
    </lineage>
</organism>
<accession>A0AAE0N2R2</accession>
<evidence type="ECO:0000313" key="2">
    <source>
        <dbReference type="EMBL" id="KAK3368070.1"/>
    </source>
</evidence>
<proteinExistence type="predicted"/>
<name>A0AAE0N2R2_9PEZI</name>
<feature type="compositionally biased region" description="Low complexity" evidence="1">
    <location>
        <begin position="44"/>
        <end position="66"/>
    </location>
</feature>
<dbReference type="AlphaFoldDB" id="A0AAE0N2R2"/>
<feature type="region of interest" description="Disordered" evidence="1">
    <location>
        <begin position="35"/>
        <end position="66"/>
    </location>
</feature>
<reference evidence="2" key="1">
    <citation type="journal article" date="2023" name="Mol. Phylogenet. Evol.">
        <title>Genome-scale phylogeny and comparative genomics of the fungal order Sordariales.</title>
        <authorList>
            <person name="Hensen N."/>
            <person name="Bonometti L."/>
            <person name="Westerberg I."/>
            <person name="Brannstrom I.O."/>
            <person name="Guillou S."/>
            <person name="Cros-Aarteil S."/>
            <person name="Calhoun S."/>
            <person name="Haridas S."/>
            <person name="Kuo A."/>
            <person name="Mondo S."/>
            <person name="Pangilinan J."/>
            <person name="Riley R."/>
            <person name="LaButti K."/>
            <person name="Andreopoulos B."/>
            <person name="Lipzen A."/>
            <person name="Chen C."/>
            <person name="Yan M."/>
            <person name="Daum C."/>
            <person name="Ng V."/>
            <person name="Clum A."/>
            <person name="Steindorff A."/>
            <person name="Ohm R.A."/>
            <person name="Martin F."/>
            <person name="Silar P."/>
            <person name="Natvig D.O."/>
            <person name="Lalanne C."/>
            <person name="Gautier V."/>
            <person name="Ament-Velasquez S.L."/>
            <person name="Kruys A."/>
            <person name="Hutchinson M.I."/>
            <person name="Powell A.J."/>
            <person name="Barry K."/>
            <person name="Miller A.N."/>
            <person name="Grigoriev I.V."/>
            <person name="Debuchy R."/>
            <person name="Gladieux P."/>
            <person name="Hiltunen Thoren M."/>
            <person name="Johannesson H."/>
        </authorList>
    </citation>
    <scope>NUCLEOTIDE SEQUENCE</scope>
    <source>
        <strain evidence="2">CBS 232.78</strain>
    </source>
</reference>
<dbReference type="Proteomes" id="UP001285441">
    <property type="component" value="Unassembled WGS sequence"/>
</dbReference>
<comment type="caution">
    <text evidence="2">The sequence shown here is derived from an EMBL/GenBank/DDBJ whole genome shotgun (WGS) entry which is preliminary data.</text>
</comment>